<gene>
    <name evidence="1" type="ORF">S03H2_36461</name>
</gene>
<evidence type="ECO:0008006" key="2">
    <source>
        <dbReference type="Google" id="ProtNLM"/>
    </source>
</evidence>
<evidence type="ECO:0000313" key="1">
    <source>
        <dbReference type="EMBL" id="GAH56116.1"/>
    </source>
</evidence>
<reference evidence="1" key="1">
    <citation type="journal article" date="2014" name="Front. Microbiol.">
        <title>High frequency of phylogenetically diverse reductive dehalogenase-homologous genes in deep subseafloor sedimentary metagenomes.</title>
        <authorList>
            <person name="Kawai M."/>
            <person name="Futagami T."/>
            <person name="Toyoda A."/>
            <person name="Takaki Y."/>
            <person name="Nishi S."/>
            <person name="Hori S."/>
            <person name="Arai W."/>
            <person name="Tsubouchi T."/>
            <person name="Morono Y."/>
            <person name="Uchiyama I."/>
            <person name="Ito T."/>
            <person name="Fujiyama A."/>
            <person name="Inagaki F."/>
            <person name="Takami H."/>
        </authorList>
    </citation>
    <scope>NUCLEOTIDE SEQUENCE</scope>
    <source>
        <strain evidence="1">Expedition CK06-06</strain>
    </source>
</reference>
<dbReference type="EMBL" id="BARU01022378">
    <property type="protein sequence ID" value="GAH56116.1"/>
    <property type="molecule type" value="Genomic_DNA"/>
</dbReference>
<organism evidence="1">
    <name type="scientific">marine sediment metagenome</name>
    <dbReference type="NCBI Taxonomy" id="412755"/>
    <lineage>
        <taxon>unclassified sequences</taxon>
        <taxon>metagenomes</taxon>
        <taxon>ecological metagenomes</taxon>
    </lineage>
</organism>
<accession>X1GE06</accession>
<comment type="caution">
    <text evidence="1">The sequence shown here is derived from an EMBL/GenBank/DDBJ whole genome shotgun (WGS) entry which is preliminary data.</text>
</comment>
<protein>
    <recommendedName>
        <fullName evidence="2">UBX domain-containing protein</fullName>
    </recommendedName>
</protein>
<proteinExistence type="predicted"/>
<sequence>MLKYSPKVYLVFKLPNGTTHSGFFRQNQRLGDIVTGLWPGGKTELDQENTIGGLGLKNDTVIAVKRKNRWLF</sequence>
<dbReference type="AlphaFoldDB" id="X1GE06"/>
<name>X1GE06_9ZZZZ</name>